<protein>
    <submittedName>
        <fullName evidence="8">O-antigen/teichoic acid export membrane protein</fullName>
    </submittedName>
</protein>
<feature type="transmembrane region" description="Helical" evidence="7">
    <location>
        <begin position="171"/>
        <end position="192"/>
    </location>
</feature>
<evidence type="ECO:0000256" key="1">
    <source>
        <dbReference type="ARBA" id="ARBA00004651"/>
    </source>
</evidence>
<keyword evidence="3" id="KW-1003">Cell membrane</keyword>
<feature type="transmembrane region" description="Helical" evidence="7">
    <location>
        <begin position="141"/>
        <end position="165"/>
    </location>
</feature>
<comment type="subcellular location">
    <subcellularLocation>
        <location evidence="1">Cell membrane</location>
        <topology evidence="1">Multi-pass membrane protein</topology>
    </subcellularLocation>
</comment>
<dbReference type="Pfam" id="PF13440">
    <property type="entry name" value="Polysacc_synt_3"/>
    <property type="match status" value="1"/>
</dbReference>
<accession>A0A7W6BEX8</accession>
<dbReference type="PANTHER" id="PTHR30250">
    <property type="entry name" value="PST FAMILY PREDICTED COLANIC ACID TRANSPORTER"/>
    <property type="match status" value="1"/>
</dbReference>
<feature type="transmembrane region" description="Helical" evidence="7">
    <location>
        <begin position="40"/>
        <end position="63"/>
    </location>
</feature>
<dbReference type="InterPro" id="IPR050833">
    <property type="entry name" value="Poly_Biosynth_Transport"/>
</dbReference>
<comment type="similarity">
    <text evidence="2">Belongs to the polysaccharide synthase family.</text>
</comment>
<evidence type="ECO:0000256" key="5">
    <source>
        <dbReference type="ARBA" id="ARBA00022989"/>
    </source>
</evidence>
<evidence type="ECO:0000256" key="7">
    <source>
        <dbReference type="SAM" id="Phobius"/>
    </source>
</evidence>
<evidence type="ECO:0000256" key="6">
    <source>
        <dbReference type="ARBA" id="ARBA00023136"/>
    </source>
</evidence>
<keyword evidence="4 7" id="KW-0812">Transmembrane</keyword>
<dbReference type="Proteomes" id="UP000571950">
    <property type="component" value="Unassembled WGS sequence"/>
</dbReference>
<evidence type="ECO:0000256" key="4">
    <source>
        <dbReference type="ARBA" id="ARBA00022692"/>
    </source>
</evidence>
<keyword evidence="9" id="KW-1185">Reference proteome</keyword>
<feature type="transmembrane region" description="Helical" evidence="7">
    <location>
        <begin position="411"/>
        <end position="432"/>
    </location>
</feature>
<evidence type="ECO:0000313" key="8">
    <source>
        <dbReference type="EMBL" id="MBB3924844.1"/>
    </source>
</evidence>
<organism evidence="8 9">
    <name type="scientific">Sphingobium jiangsuense</name>
    <dbReference type="NCBI Taxonomy" id="870476"/>
    <lineage>
        <taxon>Bacteria</taxon>
        <taxon>Pseudomonadati</taxon>
        <taxon>Pseudomonadota</taxon>
        <taxon>Alphaproteobacteria</taxon>
        <taxon>Sphingomonadales</taxon>
        <taxon>Sphingomonadaceae</taxon>
        <taxon>Sphingobium</taxon>
    </lineage>
</organism>
<evidence type="ECO:0000256" key="3">
    <source>
        <dbReference type="ARBA" id="ARBA00022475"/>
    </source>
</evidence>
<keyword evidence="5 7" id="KW-1133">Transmembrane helix</keyword>
<feature type="transmembrane region" description="Helical" evidence="7">
    <location>
        <begin position="75"/>
        <end position="98"/>
    </location>
</feature>
<dbReference type="AlphaFoldDB" id="A0A7W6BEX8"/>
<sequence length="490" mass="53042">MRSVRSSFAWMGGAQLLTVLFQFVAQVVLARCLSVHEAGIYAFALSVVALLSLIQAAGLKALIIREEVLSEAVEATAFTMNALITIGLSLAILLFALFGGAFLREEGVRHVLQAMAVTPLFSIFFFLPAARMEREGQFARIAVIGIAGALAGALATILLALRGWSYMSVPYGQWVTGAATLILTNILGAPFIRLRLSLRSWRRIGGFGMQMLAVAGVNTASSRLSEIALARVQGLETMGLFFRASSLNTVLWVNLHTLIGRVMLVDFARLHRQGISLRDRYLQSLDITTGLLWPVFAGGAVLAAPALKLIFGEKWVPAAPALSMILIASMIQISISMTWEIFAAKDRLAILTRIEYIRSALTFALFVAACFISLEAAAAVRIVDALLAVALYRRHLHRMTDTTGRDFLRCYRRGLVLTLLACLPALLLVCFAGRRAADLAPASLAAAVALGAAFWLGGLVVLRHVLLDQLRGMIRERGPARGSRLPGKAQ</sequence>
<comment type="caution">
    <text evidence="8">The sequence shown here is derived from an EMBL/GenBank/DDBJ whole genome shotgun (WGS) entry which is preliminary data.</text>
</comment>
<evidence type="ECO:0000313" key="9">
    <source>
        <dbReference type="Proteomes" id="UP000571950"/>
    </source>
</evidence>
<name>A0A7W6BEX8_9SPHN</name>
<dbReference type="PANTHER" id="PTHR30250:SF10">
    <property type="entry name" value="LIPOPOLYSACCHARIDE BIOSYNTHESIS PROTEIN WZXC"/>
    <property type="match status" value="1"/>
</dbReference>
<dbReference type="RefSeq" id="WP_188070423.1">
    <property type="nucleotide sequence ID" value="NZ_BSPS01000036.1"/>
</dbReference>
<feature type="transmembrane region" description="Helical" evidence="7">
    <location>
        <begin position="444"/>
        <end position="466"/>
    </location>
</feature>
<dbReference type="GO" id="GO:0005886">
    <property type="term" value="C:plasma membrane"/>
    <property type="evidence" value="ECO:0007669"/>
    <property type="project" value="UniProtKB-SubCell"/>
</dbReference>
<evidence type="ECO:0000256" key="2">
    <source>
        <dbReference type="ARBA" id="ARBA00007430"/>
    </source>
</evidence>
<dbReference type="EMBL" id="JACIDT010000002">
    <property type="protein sequence ID" value="MBB3924844.1"/>
    <property type="molecule type" value="Genomic_DNA"/>
</dbReference>
<feature type="transmembrane region" description="Helical" evidence="7">
    <location>
        <begin position="363"/>
        <end position="391"/>
    </location>
</feature>
<feature type="transmembrane region" description="Helical" evidence="7">
    <location>
        <begin position="319"/>
        <end position="342"/>
    </location>
</feature>
<reference evidence="8 9" key="1">
    <citation type="submission" date="2020-08" db="EMBL/GenBank/DDBJ databases">
        <title>Genomic Encyclopedia of Type Strains, Phase IV (KMG-IV): sequencing the most valuable type-strain genomes for metagenomic binning, comparative biology and taxonomic classification.</title>
        <authorList>
            <person name="Goeker M."/>
        </authorList>
    </citation>
    <scope>NUCLEOTIDE SEQUENCE [LARGE SCALE GENOMIC DNA]</scope>
    <source>
        <strain evidence="8 9">DSM 26189</strain>
    </source>
</reference>
<feature type="transmembrane region" description="Helical" evidence="7">
    <location>
        <begin position="110"/>
        <end position="129"/>
    </location>
</feature>
<feature type="transmembrane region" description="Helical" evidence="7">
    <location>
        <begin position="285"/>
        <end position="307"/>
    </location>
</feature>
<gene>
    <name evidence="8" type="ORF">GGR43_000545</name>
</gene>
<proteinExistence type="inferred from homology"/>
<keyword evidence="6 7" id="KW-0472">Membrane</keyword>